<dbReference type="PANTHER" id="PTHR34501">
    <property type="entry name" value="PROTEIN YDDL-RELATED"/>
    <property type="match status" value="1"/>
</dbReference>
<keyword evidence="9" id="KW-0472">Membrane</keyword>
<dbReference type="AlphaFoldDB" id="A0A931J1Y2"/>
<keyword evidence="8" id="KW-0626">Porin</keyword>
<dbReference type="InterPro" id="IPR050298">
    <property type="entry name" value="Gram-neg_bact_OMP"/>
</dbReference>
<dbReference type="Gene3D" id="2.40.160.10">
    <property type="entry name" value="Porin"/>
    <property type="match status" value="2"/>
</dbReference>
<evidence type="ECO:0000256" key="9">
    <source>
        <dbReference type="ARBA" id="ARBA00023136"/>
    </source>
</evidence>
<comment type="subunit">
    <text evidence="2">Homotrimer.</text>
</comment>
<evidence type="ECO:0000259" key="11">
    <source>
        <dbReference type="Pfam" id="PF13609"/>
    </source>
</evidence>
<dbReference type="GO" id="GO:0046930">
    <property type="term" value="C:pore complex"/>
    <property type="evidence" value="ECO:0007669"/>
    <property type="project" value="UniProtKB-KW"/>
</dbReference>
<dbReference type="CDD" id="cd00342">
    <property type="entry name" value="gram_neg_porins"/>
    <property type="match status" value="1"/>
</dbReference>
<dbReference type="SUPFAM" id="SSF56935">
    <property type="entry name" value="Porins"/>
    <property type="match status" value="1"/>
</dbReference>
<sequence>MAPVWAQSSVTIYGILDAGVSRTTGLLGGDKTHVISGIMDGSRLGIRVNEDIGGGWRALAVLENRLEVDTGSNSNVPPSGQQVPDRWSKREIIFSPVSFTLPAQIPAPVAAQLIGGATGGLNGALQSALGTLGGRLAASAFGVNLGNARFWDRQAFVGLVTPAGAIMAGRQYTPAYEINATFDPLNTQSSLAAGQVAAVPAVIDIRQSNSVQYRIQTGGLTANFMAAAGEGSSSQGSFYGGMAQYKTGPFAIGLGYNTKKNELGQRSLRTQTLGLSMDVGPGKLSFLYNDVSDPNPSGLSALLGGLGDALNGQIIPGLRAQINAASNAAVPNSNLGTVLAAQINTSALVEQYKQAFVMDGQAMSIGYKLMTGPHTVYVAFNRFDDKTRFNADTDSYGAVYTYSLSKRTDFNVVMTHFNNKGLGQAAPGQAGFLGGFTAKAGEDSNNFAVGMRHRF</sequence>
<keyword evidence="6" id="KW-0732">Signal</keyword>
<evidence type="ECO:0000256" key="4">
    <source>
        <dbReference type="ARBA" id="ARBA00022452"/>
    </source>
</evidence>
<feature type="domain" description="Porin" evidence="11">
    <location>
        <begin position="6"/>
        <end position="421"/>
    </location>
</feature>
<dbReference type="InterPro" id="IPR033900">
    <property type="entry name" value="Gram_neg_porin_domain"/>
</dbReference>
<evidence type="ECO:0000256" key="6">
    <source>
        <dbReference type="ARBA" id="ARBA00022729"/>
    </source>
</evidence>
<dbReference type="PANTHER" id="PTHR34501:SF9">
    <property type="entry name" value="MAJOR OUTER MEMBRANE PROTEIN P.IA"/>
    <property type="match status" value="1"/>
</dbReference>
<evidence type="ECO:0000313" key="13">
    <source>
        <dbReference type="Proteomes" id="UP000613266"/>
    </source>
</evidence>
<name>A0A931J1Y2_9BURK</name>
<organism evidence="12 13">
    <name type="scientific">Inhella proteolytica</name>
    <dbReference type="NCBI Taxonomy" id="2795029"/>
    <lineage>
        <taxon>Bacteria</taxon>
        <taxon>Pseudomonadati</taxon>
        <taxon>Pseudomonadota</taxon>
        <taxon>Betaproteobacteria</taxon>
        <taxon>Burkholderiales</taxon>
        <taxon>Sphaerotilaceae</taxon>
        <taxon>Inhella</taxon>
    </lineage>
</organism>
<dbReference type="GO" id="GO:0009279">
    <property type="term" value="C:cell outer membrane"/>
    <property type="evidence" value="ECO:0007669"/>
    <property type="project" value="UniProtKB-SubCell"/>
</dbReference>
<keyword evidence="7" id="KW-0406">Ion transport</keyword>
<evidence type="ECO:0000313" key="12">
    <source>
        <dbReference type="EMBL" id="MBH9576044.1"/>
    </source>
</evidence>
<evidence type="ECO:0000256" key="8">
    <source>
        <dbReference type="ARBA" id="ARBA00023114"/>
    </source>
</evidence>
<evidence type="ECO:0000256" key="2">
    <source>
        <dbReference type="ARBA" id="ARBA00011233"/>
    </source>
</evidence>
<dbReference type="GO" id="GO:0015288">
    <property type="term" value="F:porin activity"/>
    <property type="evidence" value="ECO:0007669"/>
    <property type="project" value="UniProtKB-KW"/>
</dbReference>
<keyword evidence="4" id="KW-1134">Transmembrane beta strand</keyword>
<comment type="subcellular location">
    <subcellularLocation>
        <location evidence="1">Cell outer membrane</location>
        <topology evidence="1">Multi-pass membrane protein</topology>
    </subcellularLocation>
</comment>
<dbReference type="EMBL" id="JAEDAK010000002">
    <property type="protein sequence ID" value="MBH9576044.1"/>
    <property type="molecule type" value="Genomic_DNA"/>
</dbReference>
<keyword evidence="10" id="KW-0998">Cell outer membrane</keyword>
<keyword evidence="5" id="KW-0812">Transmembrane</keyword>
<dbReference type="Pfam" id="PF13609">
    <property type="entry name" value="Porin_4"/>
    <property type="match status" value="1"/>
</dbReference>
<evidence type="ECO:0000256" key="7">
    <source>
        <dbReference type="ARBA" id="ARBA00023065"/>
    </source>
</evidence>
<proteinExistence type="predicted"/>
<evidence type="ECO:0000256" key="5">
    <source>
        <dbReference type="ARBA" id="ARBA00022692"/>
    </source>
</evidence>
<comment type="caution">
    <text evidence="12">The sequence shown here is derived from an EMBL/GenBank/DDBJ whole genome shotgun (WGS) entry which is preliminary data.</text>
</comment>
<reference evidence="12" key="1">
    <citation type="submission" date="2020-12" db="EMBL/GenBank/DDBJ databases">
        <title>The genome sequence of Inhella sp. 1Y17.</title>
        <authorList>
            <person name="Liu Y."/>
        </authorList>
    </citation>
    <scope>NUCLEOTIDE SEQUENCE</scope>
    <source>
        <strain evidence="12">1Y17</strain>
    </source>
</reference>
<evidence type="ECO:0000256" key="10">
    <source>
        <dbReference type="ARBA" id="ARBA00023237"/>
    </source>
</evidence>
<evidence type="ECO:0000256" key="1">
    <source>
        <dbReference type="ARBA" id="ARBA00004571"/>
    </source>
</evidence>
<gene>
    <name evidence="12" type="ORF">I7X39_03910</name>
</gene>
<accession>A0A931J1Y2</accession>
<keyword evidence="13" id="KW-1185">Reference proteome</keyword>
<dbReference type="InterPro" id="IPR023614">
    <property type="entry name" value="Porin_dom_sf"/>
</dbReference>
<protein>
    <submittedName>
        <fullName evidence="12">Porin</fullName>
    </submittedName>
</protein>
<dbReference type="Proteomes" id="UP000613266">
    <property type="component" value="Unassembled WGS sequence"/>
</dbReference>
<dbReference type="GO" id="GO:0006811">
    <property type="term" value="P:monoatomic ion transport"/>
    <property type="evidence" value="ECO:0007669"/>
    <property type="project" value="UniProtKB-KW"/>
</dbReference>
<keyword evidence="3" id="KW-0813">Transport</keyword>
<evidence type="ECO:0000256" key="3">
    <source>
        <dbReference type="ARBA" id="ARBA00022448"/>
    </source>
</evidence>